<dbReference type="AlphaFoldDB" id="M0M0L1"/>
<reference evidence="2 3" key="1">
    <citation type="journal article" date="2014" name="PLoS Genet.">
        <title>Phylogenetically driven sequencing of extremely halophilic archaea reveals strategies for static and dynamic osmo-response.</title>
        <authorList>
            <person name="Becker E.A."/>
            <person name="Seitzer P.M."/>
            <person name="Tritt A."/>
            <person name="Larsen D."/>
            <person name="Krusor M."/>
            <person name="Yao A.I."/>
            <person name="Wu D."/>
            <person name="Madern D."/>
            <person name="Eisen J.A."/>
            <person name="Darling A.E."/>
            <person name="Facciotti M.T."/>
        </authorList>
    </citation>
    <scope>NUCLEOTIDE SEQUENCE [LARGE SCALE GENOMIC DNA]</scope>
    <source>
        <strain evidence="2 3">JCM 10879</strain>
    </source>
</reference>
<keyword evidence="3" id="KW-1185">Reference proteome</keyword>
<dbReference type="eggNOG" id="arCOG03633">
    <property type="taxonomic scope" value="Archaea"/>
</dbReference>
<evidence type="ECO:0000313" key="3">
    <source>
        <dbReference type="Proteomes" id="UP000011607"/>
    </source>
</evidence>
<protein>
    <submittedName>
        <fullName evidence="2">RDD domain-containing protein</fullName>
    </submittedName>
</protein>
<comment type="caution">
    <text evidence="2">The sequence shown here is derived from an EMBL/GenBank/DDBJ whole genome shotgun (WGS) entry which is preliminary data.</text>
</comment>
<name>M0M0L1_9EURY</name>
<evidence type="ECO:0000313" key="2">
    <source>
        <dbReference type="EMBL" id="EMA38953.1"/>
    </source>
</evidence>
<dbReference type="EMBL" id="AOMA01000089">
    <property type="protein sequence ID" value="EMA38953.1"/>
    <property type="molecule type" value="Genomic_DNA"/>
</dbReference>
<organism evidence="2 3">
    <name type="scientific">Halobiforma nitratireducens JCM 10879</name>
    <dbReference type="NCBI Taxonomy" id="1227454"/>
    <lineage>
        <taxon>Archaea</taxon>
        <taxon>Methanobacteriati</taxon>
        <taxon>Methanobacteriota</taxon>
        <taxon>Stenosarchaea group</taxon>
        <taxon>Halobacteria</taxon>
        <taxon>Halobacteriales</taxon>
        <taxon>Natrialbaceae</taxon>
        <taxon>Halobiforma</taxon>
    </lineage>
</organism>
<gene>
    <name evidence="2" type="ORF">C446_09183</name>
</gene>
<feature type="compositionally biased region" description="Basic and acidic residues" evidence="1">
    <location>
        <begin position="9"/>
        <end position="21"/>
    </location>
</feature>
<evidence type="ECO:0000256" key="1">
    <source>
        <dbReference type="SAM" id="MobiDB-lite"/>
    </source>
</evidence>
<feature type="region of interest" description="Disordered" evidence="1">
    <location>
        <begin position="1"/>
        <end position="27"/>
    </location>
</feature>
<dbReference type="Proteomes" id="UP000011607">
    <property type="component" value="Unassembled WGS sequence"/>
</dbReference>
<sequence>MGTDAGRAAARDSRRLHDGRECSGSGAGAGAAIRNVTTLIGGAAAFPGLVAIVPGLLTDNNQRLGDILGDTTAVRTARRHVLLAELEYNSSPSAVGPQVPSDLTAGRTALRLTGVDGTLIRSARNRVKQ</sequence>
<accession>M0M0L1</accession>
<proteinExistence type="predicted"/>
<dbReference type="STRING" id="1227454.C446_09183"/>